<keyword evidence="9" id="KW-0067">ATP-binding</keyword>
<dbReference type="InterPro" id="IPR036637">
    <property type="entry name" value="Phosphohistidine_dom_sf"/>
</dbReference>
<feature type="domain" description="PEP-utilising enzyme C-terminal" evidence="17">
    <location>
        <begin position="517"/>
        <end position="870"/>
    </location>
</feature>
<evidence type="ECO:0000256" key="3">
    <source>
        <dbReference type="ARBA" id="ARBA00011994"/>
    </source>
</evidence>
<proteinExistence type="inferred from homology"/>
<evidence type="ECO:0000256" key="5">
    <source>
        <dbReference type="ARBA" id="ARBA00022679"/>
    </source>
</evidence>
<dbReference type="SUPFAM" id="SSF56059">
    <property type="entry name" value="Glutathione synthetase ATP-binding domain-like"/>
    <property type="match status" value="1"/>
</dbReference>
<comment type="catalytic activity">
    <reaction evidence="11">
        <text>pyruvate + phosphate + ATP = phosphoenolpyruvate + AMP + diphosphate + H(+)</text>
        <dbReference type="Rhea" id="RHEA:10756"/>
        <dbReference type="ChEBI" id="CHEBI:15361"/>
        <dbReference type="ChEBI" id="CHEBI:15378"/>
        <dbReference type="ChEBI" id="CHEBI:30616"/>
        <dbReference type="ChEBI" id="CHEBI:33019"/>
        <dbReference type="ChEBI" id="CHEBI:43474"/>
        <dbReference type="ChEBI" id="CHEBI:58702"/>
        <dbReference type="ChEBI" id="CHEBI:456215"/>
        <dbReference type="EC" id="2.7.9.1"/>
    </reaction>
</comment>
<dbReference type="SUPFAM" id="SSF51621">
    <property type="entry name" value="Phosphoenolpyruvate/pyruvate domain"/>
    <property type="match status" value="1"/>
</dbReference>
<evidence type="ECO:0000256" key="11">
    <source>
        <dbReference type="PIRNR" id="PIRNR000853"/>
    </source>
</evidence>
<dbReference type="PROSITE" id="PS00742">
    <property type="entry name" value="PEP_ENZYMES_2"/>
    <property type="match status" value="1"/>
</dbReference>
<dbReference type="Proteomes" id="UP000430975">
    <property type="component" value="Unassembled WGS sequence"/>
</dbReference>
<dbReference type="Gene3D" id="3.30.470.20">
    <property type="entry name" value="ATP-grasp fold, B domain"/>
    <property type="match status" value="1"/>
</dbReference>
<dbReference type="Gene3D" id="3.20.20.60">
    <property type="entry name" value="Phosphoenolpyruvate-binding domains"/>
    <property type="match status" value="1"/>
</dbReference>
<dbReference type="InterPro" id="IPR018274">
    <property type="entry name" value="PEP_util_AS"/>
</dbReference>
<dbReference type="NCBIfam" id="NF004531">
    <property type="entry name" value="PRK05878.1"/>
    <property type="match status" value="1"/>
</dbReference>
<evidence type="ECO:0000256" key="2">
    <source>
        <dbReference type="ARBA" id="ARBA00007837"/>
    </source>
</evidence>
<evidence type="ECO:0000256" key="8">
    <source>
        <dbReference type="ARBA" id="ARBA00022777"/>
    </source>
</evidence>
<evidence type="ECO:0000313" key="19">
    <source>
        <dbReference type="Proteomes" id="UP000430975"/>
    </source>
</evidence>
<dbReference type="InterPro" id="IPR015813">
    <property type="entry name" value="Pyrv/PenolPyrv_kinase-like_dom"/>
</dbReference>
<feature type="binding site" evidence="14">
    <location>
        <position position="746"/>
    </location>
    <ligand>
        <name>Mg(2+)</name>
        <dbReference type="ChEBI" id="CHEBI:18420"/>
    </ligand>
</feature>
<feature type="active site" description="Tele-phosphohistidine intermediate" evidence="12">
    <location>
        <position position="455"/>
    </location>
</feature>
<evidence type="ECO:0000256" key="13">
    <source>
        <dbReference type="PIRSR" id="PIRSR000853-2"/>
    </source>
</evidence>
<feature type="binding site" evidence="13">
    <location>
        <position position="768"/>
    </location>
    <ligand>
        <name>substrate</name>
    </ligand>
</feature>
<dbReference type="InterPro" id="IPR013815">
    <property type="entry name" value="ATP_grasp_subdomain_1"/>
</dbReference>
<feature type="domain" description="Pyruvate phosphate dikinase AMP/ATP-binding" evidence="16">
    <location>
        <begin position="305"/>
        <end position="351"/>
    </location>
</feature>
<dbReference type="EC" id="2.7.9.1" evidence="3 11"/>
<dbReference type="PANTHER" id="PTHR22931:SF9">
    <property type="entry name" value="PYRUVATE, PHOSPHATE DIKINASE 1, CHLOROPLASTIC"/>
    <property type="match status" value="1"/>
</dbReference>
<dbReference type="InterPro" id="IPR008279">
    <property type="entry name" value="PEP-util_enz_mobile_dom"/>
</dbReference>
<feature type="domain" description="PEP-utilising enzyme mobile" evidence="15">
    <location>
        <begin position="422"/>
        <end position="503"/>
    </location>
</feature>
<name>A0A6I2GHQ3_9LACT</name>
<evidence type="ECO:0000313" key="18">
    <source>
        <dbReference type="EMBL" id="MRI86234.1"/>
    </source>
</evidence>
<dbReference type="PROSITE" id="PS00370">
    <property type="entry name" value="PEP_ENZYMES_PHOS_SITE"/>
    <property type="match status" value="1"/>
</dbReference>
<evidence type="ECO:0000256" key="12">
    <source>
        <dbReference type="PIRSR" id="PIRSR000853-1"/>
    </source>
</evidence>
<evidence type="ECO:0000259" key="15">
    <source>
        <dbReference type="Pfam" id="PF00391"/>
    </source>
</evidence>
<feature type="binding site" evidence="13">
    <location>
        <position position="746"/>
    </location>
    <ligand>
        <name>substrate</name>
    </ligand>
</feature>
<keyword evidence="19" id="KW-1185">Reference proteome</keyword>
<dbReference type="RefSeq" id="WP_153863937.1">
    <property type="nucleotide sequence ID" value="NZ_WJQS01000010.1"/>
</dbReference>
<evidence type="ECO:0000256" key="1">
    <source>
        <dbReference type="ARBA" id="ARBA00001946"/>
    </source>
</evidence>
<comment type="cofactor">
    <cofactor evidence="1 11 14">
        <name>Mg(2+)</name>
        <dbReference type="ChEBI" id="CHEBI:18420"/>
    </cofactor>
</comment>
<dbReference type="Gene3D" id="3.30.1490.20">
    <property type="entry name" value="ATP-grasp fold, A domain"/>
    <property type="match status" value="1"/>
</dbReference>
<dbReference type="Gene3D" id="3.50.30.10">
    <property type="entry name" value="Phosphohistidine domain"/>
    <property type="match status" value="1"/>
</dbReference>
<feature type="active site" description="Proton donor" evidence="12">
    <location>
        <position position="832"/>
    </location>
</feature>
<feature type="binding site" evidence="13">
    <location>
        <position position="770"/>
    </location>
    <ligand>
        <name>substrate</name>
    </ligand>
</feature>
<dbReference type="NCBIfam" id="TIGR01828">
    <property type="entry name" value="pyru_phos_dikin"/>
    <property type="match status" value="1"/>
</dbReference>
<evidence type="ECO:0000256" key="7">
    <source>
        <dbReference type="ARBA" id="ARBA00022741"/>
    </source>
</evidence>
<dbReference type="InterPro" id="IPR000121">
    <property type="entry name" value="PEP_util_C"/>
</dbReference>
<dbReference type="Pfam" id="PF00391">
    <property type="entry name" value="PEP-utilizers"/>
    <property type="match status" value="1"/>
</dbReference>
<dbReference type="InterPro" id="IPR010121">
    <property type="entry name" value="Pyruvate_phosphate_dikinase"/>
</dbReference>
<dbReference type="InterPro" id="IPR040442">
    <property type="entry name" value="Pyrv_kinase-like_dom_sf"/>
</dbReference>
<evidence type="ECO:0000256" key="9">
    <source>
        <dbReference type="ARBA" id="ARBA00022840"/>
    </source>
</evidence>
<dbReference type="InterPro" id="IPR023151">
    <property type="entry name" value="PEP_util_CS"/>
</dbReference>
<dbReference type="Pfam" id="PF01326">
    <property type="entry name" value="PPDK_N"/>
    <property type="match status" value="2"/>
</dbReference>
<reference evidence="18 19" key="1">
    <citation type="submission" date="2019-11" db="EMBL/GenBank/DDBJ databases">
        <title>Characterisation of Fundicoccus ignavus gen. nov. sp. nov., a novel genus of the family Aerococcaceae isolated from bulk tank milk.</title>
        <authorList>
            <person name="Siebert A."/>
            <person name="Huptas C."/>
            <person name="Wenning M."/>
            <person name="Scherer S."/>
            <person name="Doll E.V."/>
        </authorList>
    </citation>
    <scope>NUCLEOTIDE SEQUENCE [LARGE SCALE GENOMIC DNA]</scope>
    <source>
        <strain evidence="18 19">WS4759</strain>
    </source>
</reference>
<dbReference type="GO" id="GO:0050242">
    <property type="term" value="F:pyruvate, phosphate dikinase activity"/>
    <property type="evidence" value="ECO:0007669"/>
    <property type="project" value="UniProtKB-UniRule"/>
</dbReference>
<accession>A0A6I2GHQ3</accession>
<protein>
    <recommendedName>
        <fullName evidence="4 11">Pyruvate, phosphate dikinase</fullName>
        <ecNumber evidence="3 11">2.7.9.1</ecNumber>
    </recommendedName>
</protein>
<feature type="binding site" evidence="13">
    <location>
        <position position="561"/>
    </location>
    <ligand>
        <name>substrate</name>
    </ligand>
</feature>
<evidence type="ECO:0000256" key="14">
    <source>
        <dbReference type="PIRSR" id="PIRSR000853-3"/>
    </source>
</evidence>
<evidence type="ECO:0000259" key="17">
    <source>
        <dbReference type="Pfam" id="PF02896"/>
    </source>
</evidence>
<dbReference type="GO" id="GO:0005524">
    <property type="term" value="F:ATP binding"/>
    <property type="evidence" value="ECO:0007669"/>
    <property type="project" value="UniProtKB-UniRule"/>
</dbReference>
<keyword evidence="7" id="KW-0547">Nucleotide-binding</keyword>
<keyword evidence="18" id="KW-0670">Pyruvate</keyword>
<keyword evidence="6 14" id="KW-0479">Metal-binding</keyword>
<dbReference type="GO" id="GO:0046872">
    <property type="term" value="F:metal ion binding"/>
    <property type="evidence" value="ECO:0007669"/>
    <property type="project" value="UniProtKB-UniRule"/>
</dbReference>
<comment type="caution">
    <text evidence="18">The sequence shown here is derived from an EMBL/GenBank/DDBJ whole genome shotgun (WGS) entry which is preliminary data.</text>
</comment>
<feature type="binding site" evidence="13">
    <location>
        <position position="769"/>
    </location>
    <ligand>
        <name>substrate</name>
    </ligand>
</feature>
<feature type="binding site" evidence="13">
    <location>
        <position position="617"/>
    </location>
    <ligand>
        <name>substrate</name>
    </ligand>
</feature>
<evidence type="ECO:0000259" key="16">
    <source>
        <dbReference type="Pfam" id="PF01326"/>
    </source>
</evidence>
<sequence length="883" mass="97681">MTKYVYNFDEGNASMRALLGGKGANLAEMTSMGLPVPSGFTISTEACMEYLATEKQLSDDMMQQIERNLEELQVRTGKSFSDDANLLLVSVRSGAAQSMPGMMDTILNLGLNDVNVERFAKLTNNPAFAYDCYRRLLQMFGNVVYEISGSYFERHLAKYKETHNIKTDQDLQVDDLKQVIEKYKEIYQQVAGKVFPQDPKQQLLEAIEAVFSSWNNERAFVYRNLNDIPHHGGTAVNVQEMVFGNSGNQSGTGVAFTRNPATGENILFGEYLLNAQGEDVVAGIRTPQTIASLEAAMPDVYGEFIRVANLLENHYGDMQDIEFTIENGKLFLLQTRNGKRTAKAAFQIAVDLVKEGKISKEDAVLKIDTKSIDQLLHPSFQVEALKEAELITEVGLPASPGAATGRIYFDAAAAARAVEAGEKVILVRQETSPEDITGMSISEAIVTSRGGMTSHAAVVARGMGVCCVVGCEQLSIDEHQKLMTYPGGELTEGTLISVDGTNGAIYLGEIETVPSEAEEAFQTIMQWSREISDLKIRMNAETVADIETGLSFEAAGIGLVRTEHMFFKEERLREMRRFIITNRQTEQDRALSQILNYQIDDFVEIFSLTQDKPVVVRLLDPPLHEFLPHQHNEQEMTKVAEQLGISSNYLAQRVMDLTEVNPMLGHRGVRLAVTYPKLYLMQAEAIIRAAAQVNATGATVKPEIMIPLVGMTEELSLLKTQIEEHLKSLLEELDTQVAYTIGTMIELPRACLIADQLVDHADFFSFGTNDLTQMTFGFSRDDAAKFINQYIGDGLMPIDPFQTLDVEGVGSLVQTATNLARQKQADFKLGVCGELGGDPKSIEFFHQIGLDYVSCSPYRIPIAQIAAAQSAIKYATIKEKLEV</sequence>
<comment type="similarity">
    <text evidence="2 11">Belongs to the PEP-utilizing enzyme family.</text>
</comment>
<dbReference type="SUPFAM" id="SSF52009">
    <property type="entry name" value="Phosphohistidine domain"/>
    <property type="match status" value="1"/>
</dbReference>
<evidence type="ECO:0000256" key="10">
    <source>
        <dbReference type="ARBA" id="ARBA00022842"/>
    </source>
</evidence>
<evidence type="ECO:0000256" key="4">
    <source>
        <dbReference type="ARBA" id="ARBA00020138"/>
    </source>
</evidence>
<dbReference type="InterPro" id="IPR002192">
    <property type="entry name" value="PPDK_AMP/ATP-bd"/>
</dbReference>
<dbReference type="GO" id="GO:0016301">
    <property type="term" value="F:kinase activity"/>
    <property type="evidence" value="ECO:0007669"/>
    <property type="project" value="UniProtKB-UniRule"/>
</dbReference>
<dbReference type="Gene3D" id="1.10.189.10">
    <property type="entry name" value="Pyruvate Phosphate Dikinase, domain 2"/>
    <property type="match status" value="1"/>
</dbReference>
<dbReference type="PIRSF" id="PIRSF000853">
    <property type="entry name" value="PPDK"/>
    <property type="match status" value="1"/>
</dbReference>
<keyword evidence="10 14" id="KW-0460">Magnesium</keyword>
<keyword evidence="5 18" id="KW-0808">Transferase</keyword>
<dbReference type="PANTHER" id="PTHR22931">
    <property type="entry name" value="PHOSPHOENOLPYRUVATE DIKINASE-RELATED"/>
    <property type="match status" value="1"/>
</dbReference>
<feature type="domain" description="Pyruvate phosphate dikinase AMP/ATP-binding" evidence="16">
    <location>
        <begin position="54"/>
        <end position="291"/>
    </location>
</feature>
<keyword evidence="8 18" id="KW-0418">Kinase</keyword>
<dbReference type="AlphaFoldDB" id="A0A6I2GHQ3"/>
<gene>
    <name evidence="18" type="ORF">GIY09_10290</name>
</gene>
<feature type="binding site" evidence="13">
    <location>
        <position position="767"/>
    </location>
    <ligand>
        <name>substrate</name>
    </ligand>
</feature>
<dbReference type="EMBL" id="WJQS01000010">
    <property type="protein sequence ID" value="MRI86234.1"/>
    <property type="molecule type" value="Genomic_DNA"/>
</dbReference>
<dbReference type="Gene3D" id="1.20.80.30">
    <property type="match status" value="1"/>
</dbReference>
<evidence type="ECO:0000256" key="6">
    <source>
        <dbReference type="ARBA" id="ARBA00022723"/>
    </source>
</evidence>
<dbReference type="Pfam" id="PF02896">
    <property type="entry name" value="PEP-utilizers_C"/>
    <property type="match status" value="1"/>
</dbReference>
<organism evidence="18 19">
    <name type="scientific">Fundicoccus ignavus</name>
    <dbReference type="NCBI Taxonomy" id="2664442"/>
    <lineage>
        <taxon>Bacteria</taxon>
        <taxon>Bacillati</taxon>
        <taxon>Bacillota</taxon>
        <taxon>Bacilli</taxon>
        <taxon>Lactobacillales</taxon>
        <taxon>Aerococcaceae</taxon>
        <taxon>Fundicoccus</taxon>
    </lineage>
</organism>
<feature type="binding site" evidence="14">
    <location>
        <position position="770"/>
    </location>
    <ligand>
        <name>Mg(2+)</name>
        <dbReference type="ChEBI" id="CHEBI:18420"/>
    </ligand>
</feature>